<reference evidence="2 3" key="1">
    <citation type="submission" date="2018-12" db="EMBL/GenBank/DDBJ databases">
        <title>Marinifilum JC070 sp. nov., a marine bacterium isolated from Yongle Blue Hole in the South China Sea.</title>
        <authorList>
            <person name="Fu T."/>
        </authorList>
    </citation>
    <scope>NUCLEOTIDE SEQUENCE [LARGE SCALE GENOMIC DNA]</scope>
    <source>
        <strain evidence="2 3">JC070</strain>
    </source>
</reference>
<feature type="transmembrane region" description="Helical" evidence="1">
    <location>
        <begin position="51"/>
        <end position="71"/>
    </location>
</feature>
<accession>A0ABX1X1G9</accession>
<keyword evidence="1" id="KW-0812">Transmembrane</keyword>
<keyword evidence="1" id="KW-0472">Membrane</keyword>
<comment type="caution">
    <text evidence="2">The sequence shown here is derived from an EMBL/GenBank/DDBJ whole genome shotgun (WGS) entry which is preliminary data.</text>
</comment>
<keyword evidence="3" id="KW-1185">Reference proteome</keyword>
<feature type="transmembrane region" description="Helical" evidence="1">
    <location>
        <begin position="20"/>
        <end position="45"/>
    </location>
</feature>
<organism evidence="2 3">
    <name type="scientific">Marinifilum caeruleilacunae</name>
    <dbReference type="NCBI Taxonomy" id="2499076"/>
    <lineage>
        <taxon>Bacteria</taxon>
        <taxon>Pseudomonadati</taxon>
        <taxon>Bacteroidota</taxon>
        <taxon>Bacteroidia</taxon>
        <taxon>Marinilabiliales</taxon>
        <taxon>Marinifilaceae</taxon>
    </lineage>
</organism>
<gene>
    <name evidence="2" type="ORF">ELS83_20225</name>
</gene>
<name>A0ABX1X1G9_9BACT</name>
<evidence type="ECO:0000256" key="1">
    <source>
        <dbReference type="SAM" id="Phobius"/>
    </source>
</evidence>
<dbReference type="RefSeq" id="WP_171597392.1">
    <property type="nucleotide sequence ID" value="NZ_RZNH01000053.1"/>
</dbReference>
<protein>
    <recommendedName>
        <fullName evidence="4">DUF304 domain-containing protein</fullName>
    </recommendedName>
</protein>
<evidence type="ECO:0000313" key="2">
    <source>
        <dbReference type="EMBL" id="NOU62132.1"/>
    </source>
</evidence>
<proteinExistence type="predicted"/>
<keyword evidence="1" id="KW-1133">Transmembrane helix</keyword>
<evidence type="ECO:0008006" key="4">
    <source>
        <dbReference type="Google" id="ProtNLM"/>
    </source>
</evidence>
<dbReference type="Proteomes" id="UP000732105">
    <property type="component" value="Unassembled WGS sequence"/>
</dbReference>
<dbReference type="EMBL" id="RZNH01000053">
    <property type="protein sequence ID" value="NOU62132.1"/>
    <property type="molecule type" value="Genomic_DNA"/>
</dbReference>
<sequence length="163" mass="18765">MKFGYTLQPLIPIYKVLRIVVVIFLDYKAFLVMTILTGIHLFHWISPGHSGYPWPLLFWVLGMFIFGTFLFDRKAKLIIDNDALTIQHEEQSRIEIASILTGYVHSVSRHNRSIFSKPDYYLTLISKNPATSTHVDISGLELNGWEIGAFLNFKMSKTKSNNQ</sequence>
<evidence type="ECO:0000313" key="3">
    <source>
        <dbReference type="Proteomes" id="UP000732105"/>
    </source>
</evidence>